<dbReference type="CDD" id="cd03822">
    <property type="entry name" value="GT4_mannosyltransferase-like"/>
    <property type="match status" value="1"/>
</dbReference>
<dbReference type="PANTHER" id="PTHR12526">
    <property type="entry name" value="GLYCOSYLTRANSFERASE"/>
    <property type="match status" value="1"/>
</dbReference>
<dbReference type="Proteomes" id="UP001461341">
    <property type="component" value="Chromosome"/>
</dbReference>
<dbReference type="Pfam" id="PF00534">
    <property type="entry name" value="Glycos_transf_1"/>
    <property type="match status" value="1"/>
</dbReference>
<dbReference type="Gene3D" id="3.40.50.2000">
    <property type="entry name" value="Glycogen Phosphorylase B"/>
    <property type="match status" value="2"/>
</dbReference>
<evidence type="ECO:0000313" key="4">
    <source>
        <dbReference type="Proteomes" id="UP001461341"/>
    </source>
</evidence>
<accession>A0ABZ2YFZ8</accession>
<gene>
    <name evidence="3" type="ORF">QBE54_05590</name>
</gene>
<dbReference type="PANTHER" id="PTHR12526:SF572">
    <property type="entry name" value="BLL5144 PROTEIN"/>
    <property type="match status" value="1"/>
</dbReference>
<dbReference type="Pfam" id="PF13439">
    <property type="entry name" value="Glyco_transf_4"/>
    <property type="match status" value="1"/>
</dbReference>
<proteinExistence type="predicted"/>
<keyword evidence="4" id="KW-1185">Reference proteome</keyword>
<feature type="domain" description="Glycosyl transferase family 1" evidence="1">
    <location>
        <begin position="180"/>
        <end position="358"/>
    </location>
</feature>
<name>A0ABZ2YFZ8_9BACT</name>
<evidence type="ECO:0000259" key="2">
    <source>
        <dbReference type="Pfam" id="PF13439"/>
    </source>
</evidence>
<dbReference type="InterPro" id="IPR028098">
    <property type="entry name" value="Glyco_trans_4-like_N"/>
</dbReference>
<reference evidence="3 4" key="1">
    <citation type="submission" date="2023-03" db="EMBL/GenBank/DDBJ databases">
        <title>Novel Species.</title>
        <authorList>
            <person name="Ma S."/>
        </authorList>
    </citation>
    <scope>NUCLEOTIDE SEQUENCE [LARGE SCALE GENOMIC DNA]</scope>
    <source>
        <strain evidence="3 4">B11</strain>
    </source>
</reference>
<organism evidence="3 4">
    <name type="scientific">Thermatribacter velox</name>
    <dbReference type="NCBI Taxonomy" id="3039681"/>
    <lineage>
        <taxon>Bacteria</taxon>
        <taxon>Pseudomonadati</taxon>
        <taxon>Atribacterota</taxon>
        <taxon>Atribacteria</taxon>
        <taxon>Atribacterales</taxon>
        <taxon>Thermatribacteraceae</taxon>
        <taxon>Thermatribacter</taxon>
    </lineage>
</organism>
<feature type="domain" description="Glycosyltransferase subfamily 4-like N-terminal" evidence="2">
    <location>
        <begin position="80"/>
        <end position="171"/>
    </location>
</feature>
<sequence>MKNNLYSGKVVYLSTYPPTECGIATFTQDLAWAVAEHTSTAPAIISILQGENDFSHPQEVELTTRKNQLEDYIEAAHFANQNADVISVQHEYGIFGGKDGEMILHFLEHLEKPVVVTLHTILYEPTYNQRKILSRIGQYADRVVCMNSLAIPLLEEIYGIPREKIEMIHHGAPSKLMESKEDTKNQLGLQGKIVLSTFGLINRGKGIEYAIEALPRVVKKFPNVIYLILGATHPEVKKREGERYRKYLENMVAELGLEKHVRFVNQYLTKRDLIRYLMATDIYITPYLNPQQVVSGTLAYAMHFGKVIISTPYLYAKELLRDGRGIIVDFRDSKSIEEALWYLLSNPWRRYQIERKARIFGEQLSWSNVGKEYARLFDSVSSFLLAS</sequence>
<dbReference type="RefSeq" id="WP_369019352.1">
    <property type="nucleotide sequence ID" value="NZ_CP121689.1"/>
</dbReference>
<dbReference type="InterPro" id="IPR001296">
    <property type="entry name" value="Glyco_trans_1"/>
</dbReference>
<protein>
    <submittedName>
        <fullName evidence="3">Glycosyltransferase family 4 protein</fullName>
    </submittedName>
</protein>
<dbReference type="EMBL" id="CP121689">
    <property type="protein sequence ID" value="WZL77186.1"/>
    <property type="molecule type" value="Genomic_DNA"/>
</dbReference>
<dbReference type="SUPFAM" id="SSF53756">
    <property type="entry name" value="UDP-Glycosyltransferase/glycogen phosphorylase"/>
    <property type="match status" value="1"/>
</dbReference>
<evidence type="ECO:0000313" key="3">
    <source>
        <dbReference type="EMBL" id="WZL77186.1"/>
    </source>
</evidence>
<evidence type="ECO:0000259" key="1">
    <source>
        <dbReference type="Pfam" id="PF00534"/>
    </source>
</evidence>